<dbReference type="Proteomes" id="UP000887576">
    <property type="component" value="Unplaced"/>
</dbReference>
<proteinExistence type="predicted"/>
<reference evidence="2" key="1">
    <citation type="submission" date="2022-11" db="UniProtKB">
        <authorList>
            <consortium name="WormBaseParasite"/>
        </authorList>
    </citation>
    <scope>IDENTIFICATION</scope>
</reference>
<accession>A0AC34RCK4</accession>
<name>A0AC34RCK4_9BILA</name>
<sequence length="240" mass="26558">MFVGRVPRVSKPKYRPSVPKIIITGTDSVSVNWECPEGTIDEPVTFTVQYKSDGNSVWSETSCKKSPLNIDGLKEGVSYVFKVAAKNDIGIGEYSDESEPIRVAAQERPTITKPIRNTVVNKKKQLKLECHALGEPAPSYSWFKNDREIVPNENIEISNEGFMSSLIIHEASENDAGNYTCEVFNNHGKDRCSAKVSIADVRAHFVTSFPEYVEIPENGTATLSCEVSDPDAVVVWLKNG</sequence>
<dbReference type="WBParaSite" id="JU765_v2.g5437.t1">
    <property type="protein sequence ID" value="JU765_v2.g5437.t1"/>
    <property type="gene ID" value="JU765_v2.g5437"/>
</dbReference>
<evidence type="ECO:0000313" key="2">
    <source>
        <dbReference type="WBParaSite" id="JU765_v2.g5437.t1"/>
    </source>
</evidence>
<protein>
    <submittedName>
        <fullName evidence="2">Titin</fullName>
    </submittedName>
</protein>
<organism evidence="1 2">
    <name type="scientific">Panagrolaimus sp. JU765</name>
    <dbReference type="NCBI Taxonomy" id="591449"/>
    <lineage>
        <taxon>Eukaryota</taxon>
        <taxon>Metazoa</taxon>
        <taxon>Ecdysozoa</taxon>
        <taxon>Nematoda</taxon>
        <taxon>Chromadorea</taxon>
        <taxon>Rhabditida</taxon>
        <taxon>Tylenchina</taxon>
        <taxon>Panagrolaimomorpha</taxon>
        <taxon>Panagrolaimoidea</taxon>
        <taxon>Panagrolaimidae</taxon>
        <taxon>Panagrolaimus</taxon>
    </lineage>
</organism>
<evidence type="ECO:0000313" key="1">
    <source>
        <dbReference type="Proteomes" id="UP000887576"/>
    </source>
</evidence>